<reference evidence="1 2" key="1">
    <citation type="submission" date="2015-01" db="EMBL/GenBank/DDBJ databases">
        <title>Evolution of Trichinella species and genotypes.</title>
        <authorList>
            <person name="Korhonen P.K."/>
            <person name="Edoardo P."/>
            <person name="Giuseppe L.R."/>
            <person name="Gasser R.B."/>
        </authorList>
    </citation>
    <scope>NUCLEOTIDE SEQUENCE [LARGE SCALE GENOMIC DNA]</scope>
    <source>
        <strain evidence="1">ISS1980</strain>
    </source>
</reference>
<gene>
    <name evidence="1" type="ORF">T10_629</name>
</gene>
<comment type="caution">
    <text evidence="1">The sequence shown here is derived from an EMBL/GenBank/DDBJ whole genome shotgun (WGS) entry which is preliminary data.</text>
</comment>
<dbReference type="Proteomes" id="UP000054843">
    <property type="component" value="Unassembled WGS sequence"/>
</dbReference>
<sequence>MLCDVRPREFRKIVLHEINSSHGISKFIFDPEVHRLPFDPKPLSTPRGRCRPLWLLLISIRVCHCIPTRRCALDADYR</sequence>
<proteinExistence type="predicted"/>
<dbReference type="AlphaFoldDB" id="A0A0V1N8D1"/>
<name>A0A0V1N8D1_9BILA</name>
<keyword evidence="2" id="KW-1185">Reference proteome</keyword>
<evidence type="ECO:0000313" key="2">
    <source>
        <dbReference type="Proteomes" id="UP000054843"/>
    </source>
</evidence>
<accession>A0A0V1N8D1</accession>
<protein>
    <submittedName>
        <fullName evidence="1">Uncharacterized protein</fullName>
    </submittedName>
</protein>
<evidence type="ECO:0000313" key="1">
    <source>
        <dbReference type="EMBL" id="KRZ80289.1"/>
    </source>
</evidence>
<organism evidence="1 2">
    <name type="scientific">Trichinella papuae</name>
    <dbReference type="NCBI Taxonomy" id="268474"/>
    <lineage>
        <taxon>Eukaryota</taxon>
        <taxon>Metazoa</taxon>
        <taxon>Ecdysozoa</taxon>
        <taxon>Nematoda</taxon>
        <taxon>Enoplea</taxon>
        <taxon>Dorylaimia</taxon>
        <taxon>Trichinellida</taxon>
        <taxon>Trichinellidae</taxon>
        <taxon>Trichinella</taxon>
    </lineage>
</organism>
<dbReference type="EMBL" id="JYDO01000003">
    <property type="protein sequence ID" value="KRZ80289.1"/>
    <property type="molecule type" value="Genomic_DNA"/>
</dbReference>
<dbReference type="OrthoDB" id="5920687at2759"/>